<keyword evidence="2" id="KW-1003">Cell membrane</keyword>
<feature type="transmembrane region" description="Helical" evidence="8">
    <location>
        <begin position="354"/>
        <end position="370"/>
    </location>
</feature>
<dbReference type="InterPro" id="IPR018584">
    <property type="entry name" value="GT87"/>
</dbReference>
<evidence type="ECO:0000256" key="1">
    <source>
        <dbReference type="ARBA" id="ARBA00004651"/>
    </source>
</evidence>
<accession>A0A371BAK8</accession>
<keyword evidence="5 8" id="KW-1133">Transmembrane helix</keyword>
<evidence type="ECO:0000256" key="4">
    <source>
        <dbReference type="ARBA" id="ARBA00022692"/>
    </source>
</evidence>
<evidence type="ECO:0000256" key="3">
    <source>
        <dbReference type="ARBA" id="ARBA00022679"/>
    </source>
</evidence>
<feature type="transmembrane region" description="Helical" evidence="8">
    <location>
        <begin position="327"/>
        <end position="345"/>
    </location>
</feature>
<evidence type="ECO:0000256" key="7">
    <source>
        <dbReference type="ARBA" id="ARBA00024033"/>
    </source>
</evidence>
<feature type="transmembrane region" description="Helical" evidence="8">
    <location>
        <begin position="183"/>
        <end position="208"/>
    </location>
</feature>
<keyword evidence="10" id="KW-1185">Reference proteome</keyword>
<dbReference type="OrthoDB" id="8432995at2"/>
<dbReference type="AlphaFoldDB" id="A0A371BAK8"/>
<dbReference type="Pfam" id="PF09594">
    <property type="entry name" value="GT87"/>
    <property type="match status" value="1"/>
</dbReference>
<dbReference type="RefSeq" id="WP_115516458.1">
    <property type="nucleotide sequence ID" value="NZ_QRGO01000001.1"/>
</dbReference>
<reference evidence="10" key="1">
    <citation type="submission" date="2018-08" db="EMBL/GenBank/DDBJ databases">
        <authorList>
            <person name="Kim S.-J."/>
            <person name="Jung G.-Y."/>
        </authorList>
    </citation>
    <scope>NUCLEOTIDE SEQUENCE [LARGE SCALE GENOMIC DNA]</scope>
    <source>
        <strain evidence="10">GY_H</strain>
    </source>
</reference>
<keyword evidence="3" id="KW-0808">Transferase</keyword>
<feature type="transmembrane region" description="Helical" evidence="8">
    <location>
        <begin position="136"/>
        <end position="152"/>
    </location>
</feature>
<comment type="subcellular location">
    <subcellularLocation>
        <location evidence="1">Cell membrane</location>
        <topology evidence="1">Multi-pass membrane protein</topology>
    </subcellularLocation>
</comment>
<feature type="transmembrane region" description="Helical" evidence="8">
    <location>
        <begin position="214"/>
        <end position="236"/>
    </location>
</feature>
<dbReference type="EMBL" id="QRGO01000001">
    <property type="protein sequence ID" value="RDV04433.1"/>
    <property type="molecule type" value="Genomic_DNA"/>
</dbReference>
<evidence type="ECO:0000256" key="8">
    <source>
        <dbReference type="SAM" id="Phobius"/>
    </source>
</evidence>
<feature type="transmembrane region" description="Helical" evidence="8">
    <location>
        <begin position="376"/>
        <end position="393"/>
    </location>
</feature>
<evidence type="ECO:0000313" key="9">
    <source>
        <dbReference type="EMBL" id="RDV04433.1"/>
    </source>
</evidence>
<keyword evidence="4 8" id="KW-0812">Transmembrane</keyword>
<proteinExistence type="inferred from homology"/>
<dbReference type="Proteomes" id="UP000263993">
    <property type="component" value="Unassembled WGS sequence"/>
</dbReference>
<comment type="caution">
    <text evidence="9">The sequence shown here is derived from an EMBL/GenBank/DDBJ whole genome shotgun (WGS) entry which is preliminary data.</text>
</comment>
<evidence type="ECO:0000256" key="5">
    <source>
        <dbReference type="ARBA" id="ARBA00022989"/>
    </source>
</evidence>
<feature type="transmembrane region" description="Helical" evidence="8">
    <location>
        <begin position="98"/>
        <end position="124"/>
    </location>
</feature>
<protein>
    <submittedName>
        <fullName evidence="9">DUF2029 domain-containing protein</fullName>
    </submittedName>
</protein>
<evidence type="ECO:0000256" key="6">
    <source>
        <dbReference type="ARBA" id="ARBA00023136"/>
    </source>
</evidence>
<evidence type="ECO:0000313" key="10">
    <source>
        <dbReference type="Proteomes" id="UP000263993"/>
    </source>
</evidence>
<feature type="transmembrane region" description="Helical" evidence="8">
    <location>
        <begin position="303"/>
        <end position="321"/>
    </location>
</feature>
<organism evidence="9 10">
    <name type="scientific">Undibacter mobilis</name>
    <dbReference type="NCBI Taxonomy" id="2292256"/>
    <lineage>
        <taxon>Bacteria</taxon>
        <taxon>Pseudomonadati</taxon>
        <taxon>Pseudomonadota</taxon>
        <taxon>Alphaproteobacteria</taxon>
        <taxon>Hyphomicrobiales</taxon>
        <taxon>Nitrobacteraceae</taxon>
        <taxon>Undibacter</taxon>
    </lineage>
</organism>
<keyword evidence="6 8" id="KW-0472">Membrane</keyword>
<feature type="transmembrane region" description="Helical" evidence="8">
    <location>
        <begin position="27"/>
        <end position="47"/>
    </location>
</feature>
<name>A0A371BAK8_9BRAD</name>
<comment type="similarity">
    <text evidence="7">Belongs to the glycosyltransferase 87 family.</text>
</comment>
<dbReference type="GO" id="GO:0016758">
    <property type="term" value="F:hexosyltransferase activity"/>
    <property type="evidence" value="ECO:0007669"/>
    <property type="project" value="InterPro"/>
</dbReference>
<feature type="transmembrane region" description="Helical" evidence="8">
    <location>
        <begin position="280"/>
        <end position="298"/>
    </location>
</feature>
<dbReference type="GO" id="GO:0005886">
    <property type="term" value="C:plasma membrane"/>
    <property type="evidence" value="ECO:0007669"/>
    <property type="project" value="UniProtKB-SubCell"/>
</dbReference>
<gene>
    <name evidence="9" type="ORF">DXH78_07505</name>
</gene>
<sequence>MDSKSRTASFFSYENLLRIEDRIAATFLRYPWIGWGLWIAFLIATLLRTHPRRFGSTFQAYLNAAHSFWSGGPVYDMSTLGEYLYWPVSLLVLGPLPMFSPVVAAAIAAAVSAALLTWAAVAMMRLLLPEQSRGDVINLAGILLTLNIPNAWFNLKYVQAQVGMTAFMMLAAVAIAKRQWIMASLWLFFSVVIKPLSLVMLLLCGATQPKMRLWLILALAAALALPFAFGHPAYVAEQYRLWIVKLQQLTTVEPGQWLYQADFATMLDTFGIVLPHGVQTVIRLAAALGFLALVWRIARYGNIVVFAVAVTLYAACYINLFGPRNEFLSFLVLTPTLAGLALMLLKRNAHDQRAWLLIVAVLVIAFHGALEVDRVVKPFLAFIVLGWMIWMTVDMRRWVDLLGPTAVGK</sequence>
<evidence type="ECO:0000256" key="2">
    <source>
        <dbReference type="ARBA" id="ARBA00022475"/>
    </source>
</evidence>